<feature type="region of interest" description="Disordered" evidence="1">
    <location>
        <begin position="359"/>
        <end position="381"/>
    </location>
</feature>
<organism evidence="2 3">
    <name type="scientific">Streptomyces agglomeratus</name>
    <dbReference type="NCBI Taxonomy" id="285458"/>
    <lineage>
        <taxon>Bacteria</taxon>
        <taxon>Bacillati</taxon>
        <taxon>Actinomycetota</taxon>
        <taxon>Actinomycetes</taxon>
        <taxon>Kitasatosporales</taxon>
        <taxon>Streptomycetaceae</taxon>
        <taxon>Streptomyces</taxon>
    </lineage>
</organism>
<dbReference type="Proteomes" id="UP000095759">
    <property type="component" value="Unassembled WGS sequence"/>
</dbReference>
<reference evidence="2 3" key="1">
    <citation type="submission" date="2016-08" db="EMBL/GenBank/DDBJ databases">
        <title>Complete genome sequence of Streptomyces agglomeratus strain 6-3-2, a novel anti-MRSA actinomycete isolated from Wuli of Tebit, China.</title>
        <authorList>
            <person name="Chen X."/>
        </authorList>
    </citation>
    <scope>NUCLEOTIDE SEQUENCE [LARGE SCALE GENOMIC DNA]</scope>
    <source>
        <strain evidence="2 3">6-3-2</strain>
    </source>
</reference>
<gene>
    <name evidence="2" type="ORF">AS594_00795</name>
</gene>
<dbReference type="EMBL" id="MEHJ01000001">
    <property type="protein sequence ID" value="OEJ23263.1"/>
    <property type="molecule type" value="Genomic_DNA"/>
</dbReference>
<sequence>MGEIVVASVDTSALGFTPAFSDRYVYSNYFVPVLITFDDGVTPILPFYTKQSLLEALRYGGYGGLDSDVLPHILKDLGWSRLWQANNMDAAQETLPTTDPTMGERVPPDHRPTLLGGQETEFVAGLLQSDLGFAFLDRTCIRPVGFALGEHVYSLALAPGEEVVLEQKTYTKRQLTLEEQNETERQFDIELTSTLSTEIQEGFERQRSLTDSWGLNASHTGQYESPQFFWGKFNASHTVGYTKNVTEAHQESSRRTVKDSQTASSKVAARYRTQHKTDFKLVTEEGLETTSKRTVRNPNRATPITLHYFKVLQRLELRQERYGARLCWAPSVKDPAQTFFDKIRKGREAIMAKAIAGLPPVPQEPKKTEPAGGPTPTAPATRVFPSAVATADKWGFTGDMRADYDIDIPYDGALEWDGDRAFIEDNLAIITRRPLDTISRWVVGTPYLTAADGASVLRVRVHIGAPPWMGGPGIELQVKARFREKPTIVQQVGEDTKYNDDLATYRTALKEWTDKRDAAIETARQAGDAFELQLKRGLNPVNEMVSQIIEQHFPASVRDECWEIDYWQRIFDWERASFVAYPSWWSTGATRDPELDPSDFINASWAKIYLPVRAGMELLALRWIYGKAVVKQLSPEIEASFEKLVEELRTFRGDIIGDPDEVPELTAECQETPAPVRCLAKWSELMPTDGTHVEIVQGVTSAADPVTTQEIEDAQAMRQALLAGEQQAAKLKDRAYDRMTEPADIEVHIGSIQSGTNQN</sequence>
<comment type="caution">
    <text evidence="2">The sequence shown here is derived from an EMBL/GenBank/DDBJ whole genome shotgun (WGS) entry which is preliminary data.</text>
</comment>
<feature type="compositionally biased region" description="Low complexity" evidence="1">
    <location>
        <begin position="370"/>
        <end position="381"/>
    </location>
</feature>
<dbReference type="OrthoDB" id="8877021at2"/>
<keyword evidence="3" id="KW-1185">Reference proteome</keyword>
<dbReference type="AlphaFoldDB" id="A0A1E5P134"/>
<name>A0A1E5P134_9ACTN</name>
<evidence type="ECO:0000256" key="1">
    <source>
        <dbReference type="SAM" id="MobiDB-lite"/>
    </source>
</evidence>
<dbReference type="RefSeq" id="WP_069925168.1">
    <property type="nucleotide sequence ID" value="NZ_MEHI01000001.1"/>
</dbReference>
<dbReference type="STRING" id="285458.BGM19_36100"/>
<evidence type="ECO:0000313" key="3">
    <source>
        <dbReference type="Proteomes" id="UP000095759"/>
    </source>
</evidence>
<evidence type="ECO:0000313" key="2">
    <source>
        <dbReference type="EMBL" id="OEJ23263.1"/>
    </source>
</evidence>
<proteinExistence type="predicted"/>
<protein>
    <submittedName>
        <fullName evidence="2">Uncharacterized protein</fullName>
    </submittedName>
</protein>
<accession>A0A1E5P134</accession>